<keyword evidence="2" id="KW-0732">Signal</keyword>
<evidence type="ECO:0000313" key="3">
    <source>
        <dbReference type="EMBL" id="KAJ4784078.1"/>
    </source>
</evidence>
<organism evidence="3 4">
    <name type="scientific">Rhynchospora pubera</name>
    <dbReference type="NCBI Taxonomy" id="906938"/>
    <lineage>
        <taxon>Eukaryota</taxon>
        <taxon>Viridiplantae</taxon>
        <taxon>Streptophyta</taxon>
        <taxon>Embryophyta</taxon>
        <taxon>Tracheophyta</taxon>
        <taxon>Spermatophyta</taxon>
        <taxon>Magnoliopsida</taxon>
        <taxon>Liliopsida</taxon>
        <taxon>Poales</taxon>
        <taxon>Cyperaceae</taxon>
        <taxon>Cyperoideae</taxon>
        <taxon>Rhynchosporeae</taxon>
        <taxon>Rhynchospora</taxon>
    </lineage>
</organism>
<dbReference type="Pfam" id="PF05514">
    <property type="entry name" value="HR_lesion"/>
    <property type="match status" value="1"/>
</dbReference>
<keyword evidence="4" id="KW-1185">Reference proteome</keyword>
<sequence>MSFVSFAGRVLFASVFLLSAYQEFNEFGTDGGPAAKALKPKFNILTKHINSHLGVALPPIDMKHVIMATIALKGLGGLLFILSSTVGAYLLVCFSRLLLSLSHSFFFSLEENTTFISLLSDYMWYFTLFLLTPVVYDFYNYDSDRNEFVQLFIKFNQNLALFGALLFFIGMKNSIPKRASKKKGPKSKTN</sequence>
<proteinExistence type="predicted"/>
<dbReference type="AlphaFoldDB" id="A0AAV8ESD7"/>
<keyword evidence="1" id="KW-0812">Transmembrane</keyword>
<dbReference type="PANTHER" id="PTHR31474:SF1">
    <property type="entry name" value="EXPRESSED PROTEIN"/>
    <property type="match status" value="1"/>
</dbReference>
<comment type="caution">
    <text evidence="3">The sequence shown here is derived from an EMBL/GenBank/DDBJ whole genome shotgun (WGS) entry which is preliminary data.</text>
</comment>
<keyword evidence="1" id="KW-1133">Transmembrane helix</keyword>
<protein>
    <submittedName>
        <fullName evidence="3">HR-like lesion-inducing protein-like protein</fullName>
    </submittedName>
</protein>
<reference evidence="3" key="1">
    <citation type="submission" date="2022-08" db="EMBL/GenBank/DDBJ databases">
        <authorList>
            <person name="Marques A."/>
        </authorList>
    </citation>
    <scope>NUCLEOTIDE SEQUENCE</scope>
    <source>
        <strain evidence="3">RhyPub2mFocal</strain>
        <tissue evidence="3">Leaves</tissue>
    </source>
</reference>
<feature type="transmembrane region" description="Helical" evidence="1">
    <location>
        <begin position="122"/>
        <end position="139"/>
    </location>
</feature>
<name>A0AAV8ESD7_9POAL</name>
<keyword evidence="1" id="KW-0472">Membrane</keyword>
<dbReference type="InterPro" id="IPR008637">
    <property type="entry name" value="HR_lesion"/>
</dbReference>
<gene>
    <name evidence="3" type="ORF">LUZ62_035324</name>
</gene>
<feature type="chain" id="PRO_5043731529" evidence="2">
    <location>
        <begin position="23"/>
        <end position="190"/>
    </location>
</feature>
<evidence type="ECO:0000256" key="2">
    <source>
        <dbReference type="SAM" id="SignalP"/>
    </source>
</evidence>
<dbReference type="Proteomes" id="UP001140206">
    <property type="component" value="Chromosome 2"/>
</dbReference>
<dbReference type="PANTHER" id="PTHR31474">
    <property type="entry name" value="HR-LIKE LESION-INDUCER"/>
    <property type="match status" value="1"/>
</dbReference>
<feature type="transmembrane region" description="Helical" evidence="1">
    <location>
        <begin position="151"/>
        <end position="171"/>
    </location>
</feature>
<feature type="signal peptide" evidence="2">
    <location>
        <begin position="1"/>
        <end position="22"/>
    </location>
</feature>
<feature type="transmembrane region" description="Helical" evidence="1">
    <location>
        <begin position="77"/>
        <end position="101"/>
    </location>
</feature>
<accession>A0AAV8ESD7</accession>
<evidence type="ECO:0000256" key="1">
    <source>
        <dbReference type="SAM" id="Phobius"/>
    </source>
</evidence>
<dbReference type="EMBL" id="JAMFTS010000002">
    <property type="protein sequence ID" value="KAJ4784078.1"/>
    <property type="molecule type" value="Genomic_DNA"/>
</dbReference>
<evidence type="ECO:0000313" key="4">
    <source>
        <dbReference type="Proteomes" id="UP001140206"/>
    </source>
</evidence>